<reference evidence="6" key="1">
    <citation type="submission" date="2022-03" db="EMBL/GenBank/DDBJ databases">
        <authorList>
            <person name="Woo C.Y."/>
        </authorList>
    </citation>
    <scope>NUCLEOTIDE SEQUENCE</scope>
    <source>
        <strain evidence="6">CYS-02</strain>
    </source>
</reference>
<organism evidence="6 7">
    <name type="scientific">Variovorax terrae</name>
    <dbReference type="NCBI Taxonomy" id="2923278"/>
    <lineage>
        <taxon>Bacteria</taxon>
        <taxon>Pseudomonadati</taxon>
        <taxon>Pseudomonadota</taxon>
        <taxon>Betaproteobacteria</taxon>
        <taxon>Burkholderiales</taxon>
        <taxon>Comamonadaceae</taxon>
        <taxon>Variovorax</taxon>
    </lineage>
</organism>
<dbReference type="FunFam" id="3.90.850.10:FF:000002">
    <property type="entry name" value="2-hydroxyhepta-2,4-diene-1,7-dioate isomerase"/>
    <property type="match status" value="1"/>
</dbReference>
<dbReference type="GO" id="GO:0046872">
    <property type="term" value="F:metal ion binding"/>
    <property type="evidence" value="ECO:0007669"/>
    <property type="project" value="UniProtKB-KW"/>
</dbReference>
<dbReference type="Gene3D" id="2.30.30.370">
    <property type="entry name" value="FAH"/>
    <property type="match status" value="1"/>
</dbReference>
<accession>A0A9X1VYT7</accession>
<feature type="domain" description="Fumarylacetoacetase-like C-terminal" evidence="5">
    <location>
        <begin position="51"/>
        <end position="248"/>
    </location>
</feature>
<dbReference type="PANTHER" id="PTHR11820:SF114">
    <property type="entry name" value="4-HYDROXYPHENYLACETATE CATABOLISM PROTEIN"/>
    <property type="match status" value="1"/>
</dbReference>
<dbReference type="SUPFAM" id="SSF56529">
    <property type="entry name" value="FAH"/>
    <property type="match status" value="1"/>
</dbReference>
<evidence type="ECO:0000256" key="3">
    <source>
        <dbReference type="ARBA" id="ARBA00022723"/>
    </source>
</evidence>
<comment type="caution">
    <text evidence="6">The sequence shown here is derived from an EMBL/GenBank/DDBJ whole genome shotgun (WGS) entry which is preliminary data.</text>
</comment>
<dbReference type="Gene3D" id="3.90.850.10">
    <property type="entry name" value="Fumarylacetoacetase-like, C-terminal domain"/>
    <property type="match status" value="1"/>
</dbReference>
<keyword evidence="4 6" id="KW-0378">Hydrolase</keyword>
<comment type="cofactor">
    <cofactor evidence="1">
        <name>Mg(2+)</name>
        <dbReference type="ChEBI" id="CHEBI:18420"/>
    </cofactor>
</comment>
<dbReference type="GO" id="GO:1901023">
    <property type="term" value="P:4-hydroxyphenylacetate catabolic process"/>
    <property type="evidence" value="ECO:0007669"/>
    <property type="project" value="InterPro"/>
</dbReference>
<gene>
    <name evidence="6" type="ORF">MMF98_19740</name>
</gene>
<evidence type="ECO:0000256" key="4">
    <source>
        <dbReference type="ARBA" id="ARBA00022801"/>
    </source>
</evidence>
<evidence type="ECO:0000259" key="5">
    <source>
        <dbReference type="Pfam" id="PF01557"/>
    </source>
</evidence>
<protein>
    <submittedName>
        <fullName evidence="6">Fumarylacetoacetate hydrolase family protein</fullName>
    </submittedName>
</protein>
<evidence type="ECO:0000313" key="6">
    <source>
        <dbReference type="EMBL" id="MCJ0765450.1"/>
    </source>
</evidence>
<dbReference type="InterPro" id="IPR011234">
    <property type="entry name" value="Fumarylacetoacetase-like_C"/>
</dbReference>
<evidence type="ECO:0000256" key="1">
    <source>
        <dbReference type="ARBA" id="ARBA00001946"/>
    </source>
</evidence>
<comment type="similarity">
    <text evidence="2">Belongs to the FAH family.</text>
</comment>
<dbReference type="RefSeq" id="WP_243308862.1">
    <property type="nucleotide sequence ID" value="NZ_JALGBI010000003.1"/>
</dbReference>
<dbReference type="InterPro" id="IPR036663">
    <property type="entry name" value="Fumarylacetoacetase_C_sf"/>
</dbReference>
<dbReference type="AlphaFoldDB" id="A0A9X1VYT7"/>
<keyword evidence="7" id="KW-1185">Reference proteome</keyword>
<name>A0A9X1VYT7_9BURK</name>
<dbReference type="GO" id="GO:0016787">
    <property type="term" value="F:hydrolase activity"/>
    <property type="evidence" value="ECO:0007669"/>
    <property type="project" value="UniProtKB-KW"/>
</dbReference>
<keyword evidence="3" id="KW-0479">Metal-binding</keyword>
<evidence type="ECO:0000313" key="7">
    <source>
        <dbReference type="Proteomes" id="UP001139447"/>
    </source>
</evidence>
<dbReference type="Proteomes" id="UP001139447">
    <property type="component" value="Unassembled WGS sequence"/>
</dbReference>
<dbReference type="PANTHER" id="PTHR11820">
    <property type="entry name" value="ACYLPYRUVASE"/>
    <property type="match status" value="1"/>
</dbReference>
<sequence>MKHARIVFEGATHDATERDGQLLLADGRLVAPDAVTAWLPPLAPTARPRTILALGLNYADHAKELEFKAPEEPLVFIKGESTLTGHRQFTQRPADVQFMHYECELTVVVGRTARHVKRGDAYDFIAGYTVANDYAIRDYLENWYRPNLRVKNRDTCTPLGPWRVDAADVPDPMALALQTTVNGKVTQSGNTKDMIFDVPFLIEYFSSFMTLQPGDLILTGTPDGVVDCRPGDVIVTEIEGVGALHNTILAA</sequence>
<dbReference type="GO" id="GO:0008704">
    <property type="term" value="F:5-carboxymethyl-2-hydroxymuconate delta-isomerase activity"/>
    <property type="evidence" value="ECO:0007669"/>
    <property type="project" value="InterPro"/>
</dbReference>
<dbReference type="InterPro" id="IPR012684">
    <property type="entry name" value="HPA_isomer/decarb_C"/>
</dbReference>
<dbReference type="Pfam" id="PF01557">
    <property type="entry name" value="FAA_hydrolase"/>
    <property type="match status" value="1"/>
</dbReference>
<evidence type="ECO:0000256" key="2">
    <source>
        <dbReference type="ARBA" id="ARBA00010211"/>
    </source>
</evidence>
<dbReference type="EMBL" id="JALGBI010000003">
    <property type="protein sequence ID" value="MCJ0765450.1"/>
    <property type="molecule type" value="Genomic_DNA"/>
</dbReference>
<proteinExistence type="inferred from homology"/>
<dbReference type="GO" id="GO:0018800">
    <property type="term" value="F:5-oxopent-3-ene-1,2,5-tricarboxylate decarboxylase activity"/>
    <property type="evidence" value="ECO:0007669"/>
    <property type="project" value="InterPro"/>
</dbReference>
<dbReference type="NCBIfam" id="TIGR02303">
    <property type="entry name" value="HpaG-C-term"/>
    <property type="match status" value="1"/>
</dbReference>